<accession>A0A1Y2IX54</accession>
<organism evidence="2 3">
    <name type="scientific">Trametes coccinea (strain BRFM310)</name>
    <name type="common">Pycnoporus coccineus</name>
    <dbReference type="NCBI Taxonomy" id="1353009"/>
    <lineage>
        <taxon>Eukaryota</taxon>
        <taxon>Fungi</taxon>
        <taxon>Dikarya</taxon>
        <taxon>Basidiomycota</taxon>
        <taxon>Agaricomycotina</taxon>
        <taxon>Agaricomycetes</taxon>
        <taxon>Polyporales</taxon>
        <taxon>Polyporaceae</taxon>
        <taxon>Trametes</taxon>
    </lineage>
</organism>
<keyword evidence="3" id="KW-1185">Reference proteome</keyword>
<feature type="region of interest" description="Disordered" evidence="1">
    <location>
        <begin position="137"/>
        <end position="168"/>
    </location>
</feature>
<reference evidence="2 3" key="1">
    <citation type="journal article" date="2015" name="Biotechnol. Biofuels">
        <title>Enhanced degradation of softwood versus hardwood by the white-rot fungus Pycnoporus coccineus.</title>
        <authorList>
            <person name="Couturier M."/>
            <person name="Navarro D."/>
            <person name="Chevret D."/>
            <person name="Henrissat B."/>
            <person name="Piumi F."/>
            <person name="Ruiz-Duenas F.J."/>
            <person name="Martinez A.T."/>
            <person name="Grigoriev I.V."/>
            <person name="Riley R."/>
            <person name="Lipzen A."/>
            <person name="Berrin J.G."/>
            <person name="Master E.R."/>
            <person name="Rosso M.N."/>
        </authorList>
    </citation>
    <scope>NUCLEOTIDE SEQUENCE [LARGE SCALE GENOMIC DNA]</scope>
    <source>
        <strain evidence="2 3">BRFM310</strain>
    </source>
</reference>
<dbReference type="Proteomes" id="UP000193067">
    <property type="component" value="Unassembled WGS sequence"/>
</dbReference>
<feature type="region of interest" description="Disordered" evidence="1">
    <location>
        <begin position="25"/>
        <end position="71"/>
    </location>
</feature>
<dbReference type="AlphaFoldDB" id="A0A1Y2IX54"/>
<sequence>MAVDSPGSLEISGIRGHLQALRVDHGPSDRTLKPEDVARSPGIDDALDSGSLAQRRSEPGAGEFGSLPDGVSGAGASRIGNLRRHSSLHFDLASLGSAVSAPGEVNASAREQISSSPVHLRHARSILGLSLGNTDDSLGSHSWTSKLRRRTRPESPSLSAPLPPLPKGVEQIGNGIGYTRRADVRRSVMTLASLTPRTCQSFFSGRLPRLVGKRKPKDGTSFGGDVGAGEVIDIGLDEEDPMDEVMREIYGSDWAAGSPDAGPSVRGGRGRVGLGWDDTVSRVGYGAVDASFAGADSTLRLVSPGTPLLGESTNV</sequence>
<proteinExistence type="predicted"/>
<protein>
    <submittedName>
        <fullName evidence="2">Uncharacterized protein</fullName>
    </submittedName>
</protein>
<name>A0A1Y2IX54_TRAC3</name>
<feature type="compositionally biased region" description="Basic and acidic residues" evidence="1">
    <location>
        <begin position="25"/>
        <end position="38"/>
    </location>
</feature>
<evidence type="ECO:0000313" key="3">
    <source>
        <dbReference type="Proteomes" id="UP000193067"/>
    </source>
</evidence>
<evidence type="ECO:0000313" key="2">
    <source>
        <dbReference type="EMBL" id="OSD05688.1"/>
    </source>
</evidence>
<dbReference type="OrthoDB" id="347657at2759"/>
<dbReference type="EMBL" id="KZ084092">
    <property type="protein sequence ID" value="OSD05688.1"/>
    <property type="molecule type" value="Genomic_DNA"/>
</dbReference>
<evidence type="ECO:0000256" key="1">
    <source>
        <dbReference type="SAM" id="MobiDB-lite"/>
    </source>
</evidence>
<gene>
    <name evidence="2" type="ORF">PYCCODRAFT_1165616</name>
</gene>
<dbReference type="STRING" id="1353009.A0A1Y2IX54"/>